<dbReference type="AlphaFoldDB" id="A0A1I8AVY7"/>
<keyword evidence="2" id="KW-1185">Reference proteome</keyword>
<dbReference type="WBParaSite" id="L893_g9807.t1">
    <property type="protein sequence ID" value="L893_g9807.t1"/>
    <property type="gene ID" value="L893_g9807"/>
</dbReference>
<evidence type="ECO:0000313" key="2">
    <source>
        <dbReference type="Proteomes" id="UP000095287"/>
    </source>
</evidence>
<reference evidence="3" key="1">
    <citation type="submission" date="2016-11" db="UniProtKB">
        <authorList>
            <consortium name="WormBaseParasite"/>
        </authorList>
    </citation>
    <scope>IDENTIFICATION</scope>
</reference>
<proteinExistence type="predicted"/>
<accession>A0A1I8AVY7</accession>
<organism evidence="2 3">
    <name type="scientific">Steinernema glaseri</name>
    <dbReference type="NCBI Taxonomy" id="37863"/>
    <lineage>
        <taxon>Eukaryota</taxon>
        <taxon>Metazoa</taxon>
        <taxon>Ecdysozoa</taxon>
        <taxon>Nematoda</taxon>
        <taxon>Chromadorea</taxon>
        <taxon>Rhabditida</taxon>
        <taxon>Tylenchina</taxon>
        <taxon>Panagrolaimomorpha</taxon>
        <taxon>Strongyloidoidea</taxon>
        <taxon>Steinernematidae</taxon>
        <taxon>Steinernema</taxon>
    </lineage>
</organism>
<protein>
    <submittedName>
        <fullName evidence="3">Chromosome 9 open reading frame 116</fullName>
    </submittedName>
</protein>
<feature type="compositionally biased region" description="Polar residues" evidence="1">
    <location>
        <begin position="9"/>
        <end position="45"/>
    </location>
</feature>
<evidence type="ECO:0000313" key="3">
    <source>
        <dbReference type="WBParaSite" id="L893_g9807.t1"/>
    </source>
</evidence>
<dbReference type="Proteomes" id="UP000095287">
    <property type="component" value="Unplaced"/>
</dbReference>
<sequence length="102" mass="11520">MLRQAVPNGYSQGSSGAHRQKTSNTPYSHPLRNSVTPYSQGQGFSNAHLERSYNAPYTHTEGILDAPCSQLEDTFHPECFHQQRNCATFYGPQWISEDPYVQ</sequence>
<name>A0A1I8AVY7_9BILA</name>
<feature type="region of interest" description="Disordered" evidence="1">
    <location>
        <begin position="1"/>
        <end position="47"/>
    </location>
</feature>
<evidence type="ECO:0000256" key="1">
    <source>
        <dbReference type="SAM" id="MobiDB-lite"/>
    </source>
</evidence>